<dbReference type="InterPro" id="IPR006094">
    <property type="entry name" value="Oxid_FAD_bind_N"/>
</dbReference>
<dbReference type="InterPro" id="IPR016166">
    <property type="entry name" value="FAD-bd_PCMH"/>
</dbReference>
<evidence type="ECO:0000313" key="9">
    <source>
        <dbReference type="Proteomes" id="UP000019804"/>
    </source>
</evidence>
<evidence type="ECO:0000256" key="1">
    <source>
        <dbReference type="ARBA" id="ARBA00001974"/>
    </source>
</evidence>
<dbReference type="GO" id="GO:0071949">
    <property type="term" value="F:FAD binding"/>
    <property type="evidence" value="ECO:0007669"/>
    <property type="project" value="InterPro"/>
</dbReference>
<dbReference type="STRING" id="1388766.A0A017S6A3"/>
<sequence>MHILKLSLLALAGLSNASSDSLVNCLKPALSSNTALEHPDQEGFIQDTGRYSTLFSPSFRVVAKVATEEDVAASIRCATDTNTTFFVTGPRHGFSQGLSQIKNGLEIYTGAFNHVVVDADTNTLTCGGATTFGDAIEAGYRAKKVFPTGSSSCVGMLGAGLGGGIGRLQGLYGLIIDNILSVRIMLPNTTVVTASEDTNPELFWGIRGAGFNFGFVLNATFRVYDQVNNGMHMNADFLYPANATQSFFEKLAKEAEDMPAAFSIDTGAAYNPDYNATMLIANAVYAGPEDEGRKLVQFLIDQKPLVQNITMVPWNKLIDAALFGGAGAAACEKGRYRKSLYSAGFKTIDPKAQVKMTQVLEQMNAKFPQTVGSGAAIYLPAIQAMKAVPKTATAYNRRDLLGHMNFDITYSDNTTTDETVDNLPAKMRDIIVETAGTNDLITYVGFSHGNEPLESIYSKENLPRLAALKKEIDPSGLFNAYHPLPTVYP</sequence>
<dbReference type="InterPro" id="IPR012951">
    <property type="entry name" value="BBE"/>
</dbReference>
<keyword evidence="4" id="KW-0274">FAD</keyword>
<proteinExistence type="inferred from homology"/>
<keyword evidence="6" id="KW-0732">Signal</keyword>
<evidence type="ECO:0000256" key="6">
    <source>
        <dbReference type="SAM" id="SignalP"/>
    </source>
</evidence>
<accession>A0A017S6A3</accession>
<dbReference type="RefSeq" id="XP_040635380.1">
    <property type="nucleotide sequence ID" value="XM_040784948.1"/>
</dbReference>
<organism evidence="8 9">
    <name type="scientific">Aspergillus ruber (strain CBS 135680)</name>
    <dbReference type="NCBI Taxonomy" id="1388766"/>
    <lineage>
        <taxon>Eukaryota</taxon>
        <taxon>Fungi</taxon>
        <taxon>Dikarya</taxon>
        <taxon>Ascomycota</taxon>
        <taxon>Pezizomycotina</taxon>
        <taxon>Eurotiomycetes</taxon>
        <taxon>Eurotiomycetidae</taxon>
        <taxon>Eurotiales</taxon>
        <taxon>Aspergillaceae</taxon>
        <taxon>Aspergillus</taxon>
        <taxon>Aspergillus subgen. Aspergillus</taxon>
    </lineage>
</organism>
<dbReference type="Proteomes" id="UP000019804">
    <property type="component" value="Unassembled WGS sequence"/>
</dbReference>
<dbReference type="Gene3D" id="3.30.465.10">
    <property type="match status" value="1"/>
</dbReference>
<reference evidence="9" key="1">
    <citation type="journal article" date="2014" name="Nat. Commun.">
        <title>Genomic adaptations of the halophilic Dead Sea filamentous fungus Eurotium rubrum.</title>
        <authorList>
            <person name="Kis-Papo T."/>
            <person name="Weig A.R."/>
            <person name="Riley R."/>
            <person name="Persoh D."/>
            <person name="Salamov A."/>
            <person name="Sun H."/>
            <person name="Lipzen A."/>
            <person name="Wasser S.P."/>
            <person name="Rambold G."/>
            <person name="Grigoriev I.V."/>
            <person name="Nevo E."/>
        </authorList>
    </citation>
    <scope>NUCLEOTIDE SEQUENCE [LARGE SCALE GENOMIC DNA]</scope>
    <source>
        <strain evidence="9">CBS 135680</strain>
    </source>
</reference>
<gene>
    <name evidence="8" type="ORF">EURHEDRAFT_464340</name>
</gene>
<dbReference type="GO" id="GO:0016491">
    <property type="term" value="F:oxidoreductase activity"/>
    <property type="evidence" value="ECO:0007669"/>
    <property type="project" value="UniProtKB-KW"/>
</dbReference>
<dbReference type="InterPro" id="IPR016169">
    <property type="entry name" value="FAD-bd_PCMH_sub2"/>
</dbReference>
<name>A0A017S6A3_ASPRC</name>
<dbReference type="HOGENOM" id="CLU_018354_0_0_1"/>
<evidence type="ECO:0000313" key="8">
    <source>
        <dbReference type="EMBL" id="EYE91690.1"/>
    </source>
</evidence>
<feature type="chain" id="PRO_5001495710" evidence="6">
    <location>
        <begin position="18"/>
        <end position="489"/>
    </location>
</feature>
<evidence type="ECO:0000259" key="7">
    <source>
        <dbReference type="PROSITE" id="PS51387"/>
    </source>
</evidence>
<dbReference type="Pfam" id="PF08031">
    <property type="entry name" value="BBE"/>
    <property type="match status" value="1"/>
</dbReference>
<dbReference type="InterPro" id="IPR050416">
    <property type="entry name" value="FAD-linked_Oxidoreductase"/>
</dbReference>
<comment type="cofactor">
    <cofactor evidence="1">
        <name>FAD</name>
        <dbReference type="ChEBI" id="CHEBI:57692"/>
    </cofactor>
</comment>
<dbReference type="OrthoDB" id="415825at2759"/>
<evidence type="ECO:0000256" key="3">
    <source>
        <dbReference type="ARBA" id="ARBA00022630"/>
    </source>
</evidence>
<dbReference type="GeneID" id="63700072"/>
<comment type="similarity">
    <text evidence="2">Belongs to the oxygen-dependent FAD-linked oxidoreductase family.</text>
</comment>
<dbReference type="Gene3D" id="3.40.462.20">
    <property type="match status" value="1"/>
</dbReference>
<feature type="signal peptide" evidence="6">
    <location>
        <begin position="1"/>
        <end position="17"/>
    </location>
</feature>
<dbReference type="PANTHER" id="PTHR42973">
    <property type="entry name" value="BINDING OXIDOREDUCTASE, PUTATIVE (AFU_ORTHOLOGUE AFUA_1G17690)-RELATED"/>
    <property type="match status" value="1"/>
</dbReference>
<dbReference type="Pfam" id="PF01565">
    <property type="entry name" value="FAD_binding_4"/>
    <property type="match status" value="1"/>
</dbReference>
<keyword evidence="3" id="KW-0285">Flavoprotein</keyword>
<dbReference type="AlphaFoldDB" id="A0A017S6A3"/>
<dbReference type="PANTHER" id="PTHR42973:SF9">
    <property type="entry name" value="FAD-BINDING PCMH-TYPE DOMAIN-CONTAINING PROTEIN-RELATED"/>
    <property type="match status" value="1"/>
</dbReference>
<feature type="domain" description="FAD-binding PCMH-type" evidence="7">
    <location>
        <begin position="54"/>
        <end position="226"/>
    </location>
</feature>
<dbReference type="SUPFAM" id="SSF56176">
    <property type="entry name" value="FAD-binding/transporter-associated domain-like"/>
    <property type="match status" value="1"/>
</dbReference>
<protein>
    <submittedName>
        <fullName evidence="8">FAD-binding domain-containing protein</fullName>
    </submittedName>
</protein>
<evidence type="ECO:0000256" key="5">
    <source>
        <dbReference type="ARBA" id="ARBA00023002"/>
    </source>
</evidence>
<dbReference type="PROSITE" id="PS51387">
    <property type="entry name" value="FAD_PCMH"/>
    <property type="match status" value="1"/>
</dbReference>
<evidence type="ECO:0000256" key="2">
    <source>
        <dbReference type="ARBA" id="ARBA00005466"/>
    </source>
</evidence>
<keyword evidence="5" id="KW-0560">Oxidoreductase</keyword>
<evidence type="ECO:0000256" key="4">
    <source>
        <dbReference type="ARBA" id="ARBA00022827"/>
    </source>
</evidence>
<dbReference type="EMBL" id="KK088442">
    <property type="protein sequence ID" value="EYE91690.1"/>
    <property type="molecule type" value="Genomic_DNA"/>
</dbReference>
<keyword evidence="9" id="KW-1185">Reference proteome</keyword>
<dbReference type="InterPro" id="IPR036318">
    <property type="entry name" value="FAD-bd_PCMH-like_sf"/>
</dbReference>